<reference evidence="2" key="1">
    <citation type="submission" date="2009-10" db="EMBL/GenBank/DDBJ databases">
        <title>Diversity of trophic interactions inside an arsenic-rich microbial ecosystem.</title>
        <authorList>
            <person name="Bertin P.N."/>
            <person name="Heinrich-Salmeron A."/>
            <person name="Pelletier E."/>
            <person name="Goulhen-Chollet F."/>
            <person name="Arsene-Ploetze F."/>
            <person name="Gallien S."/>
            <person name="Calteau A."/>
            <person name="Vallenet D."/>
            <person name="Casiot C."/>
            <person name="Chane-Woon-Ming B."/>
            <person name="Giloteaux L."/>
            <person name="Barakat M."/>
            <person name="Bonnefoy V."/>
            <person name="Bruneel O."/>
            <person name="Chandler M."/>
            <person name="Cleiss J."/>
            <person name="Duran R."/>
            <person name="Elbaz-Poulichet F."/>
            <person name="Fonknechten N."/>
            <person name="Lauga B."/>
            <person name="Mornico D."/>
            <person name="Ortet P."/>
            <person name="Schaeffer C."/>
            <person name="Siguier P."/>
            <person name="Alexander Thil Smith A."/>
            <person name="Van Dorsselaer A."/>
            <person name="Weissenbach J."/>
            <person name="Medigue C."/>
            <person name="Le Paslier D."/>
        </authorList>
    </citation>
    <scope>NUCLEOTIDE SEQUENCE</scope>
</reference>
<evidence type="ECO:0000313" key="2">
    <source>
        <dbReference type="EMBL" id="CBI04473.1"/>
    </source>
</evidence>
<protein>
    <submittedName>
        <fullName evidence="2">Uncharacterized protein</fullName>
    </submittedName>
</protein>
<proteinExistence type="predicted"/>
<accession>E6QB97</accession>
<feature type="region of interest" description="Disordered" evidence="1">
    <location>
        <begin position="1"/>
        <end position="20"/>
    </location>
</feature>
<comment type="caution">
    <text evidence="2">The sequence shown here is derived from an EMBL/GenBank/DDBJ whole genome shotgun (WGS) entry which is preliminary data.</text>
</comment>
<organism evidence="2">
    <name type="scientific">mine drainage metagenome</name>
    <dbReference type="NCBI Taxonomy" id="410659"/>
    <lineage>
        <taxon>unclassified sequences</taxon>
        <taxon>metagenomes</taxon>
        <taxon>ecological metagenomes</taxon>
    </lineage>
</organism>
<gene>
    <name evidence="2" type="ORF">CARN5_2039</name>
</gene>
<dbReference type="EMBL" id="CABP01000068">
    <property type="protein sequence ID" value="CBI04473.1"/>
    <property type="molecule type" value="Genomic_DNA"/>
</dbReference>
<dbReference type="AlphaFoldDB" id="E6QB97"/>
<evidence type="ECO:0000256" key="1">
    <source>
        <dbReference type="SAM" id="MobiDB-lite"/>
    </source>
</evidence>
<name>E6QB97_9ZZZZ</name>
<sequence>MSDEQTAIPSGPLASKPSGKFTAPNSMVYTNALSVAVTSFDVTLNFGRNAVESHEDGTSTGYAIGLVGVTMTSAFAKVLLTQIAQAIQLQESLNANPANQ</sequence>